<dbReference type="InterPro" id="IPR023577">
    <property type="entry name" value="CYTH_domain"/>
</dbReference>
<evidence type="ECO:0000313" key="3">
    <source>
        <dbReference type="Proteomes" id="UP000034508"/>
    </source>
</evidence>
<accession>A0A0G0FKM8</accession>
<dbReference type="AlphaFoldDB" id="A0A0G0FKM8"/>
<organism evidence="2 3">
    <name type="scientific">Berkelbacteria bacterium GW2011_GWA1_36_9</name>
    <dbReference type="NCBI Taxonomy" id="1618331"/>
    <lineage>
        <taxon>Bacteria</taxon>
        <taxon>Candidatus Berkelbacteria</taxon>
    </lineage>
</organism>
<dbReference type="SUPFAM" id="SSF55154">
    <property type="entry name" value="CYTH-like phosphatases"/>
    <property type="match status" value="1"/>
</dbReference>
<dbReference type="InterPro" id="IPR033469">
    <property type="entry name" value="CYTH-like_dom_sf"/>
</dbReference>
<gene>
    <name evidence="2" type="ORF">US31_C0006G0048</name>
</gene>
<dbReference type="Gene3D" id="2.40.320.10">
    <property type="entry name" value="Hypothetical Protein Pfu-838710-001"/>
    <property type="match status" value="1"/>
</dbReference>
<sequence length="194" mass="23112">MIEIEKKFLINQPTLKKITRKAELISQQKLVDIYYDTVDFKLTTKDWWLRNRNGKFELKVSVIGSKSSIDQYQEIDKEKEIYQYLKINLEKSLLEALKQNNISPFATIVSERKKYKKDDFTIDFDITDFGYSICEVELMVEDESKIDQALIKIDNFRKENSFRDDRVRGKLIEYIYRNNLQHYQTLQAAGVIKD</sequence>
<evidence type="ECO:0000259" key="1">
    <source>
        <dbReference type="PROSITE" id="PS51707"/>
    </source>
</evidence>
<dbReference type="PROSITE" id="PS51707">
    <property type="entry name" value="CYTH"/>
    <property type="match status" value="1"/>
</dbReference>
<dbReference type="GO" id="GO:0050333">
    <property type="term" value="F:thiamine triphosphate phosphatase activity"/>
    <property type="evidence" value="ECO:0007669"/>
    <property type="project" value="InterPro"/>
</dbReference>
<name>A0A0G0FKM8_9BACT</name>
<dbReference type="EMBL" id="LBSM01000006">
    <property type="protein sequence ID" value="KKQ18317.1"/>
    <property type="molecule type" value="Genomic_DNA"/>
</dbReference>
<proteinExistence type="predicted"/>
<reference evidence="2 3" key="1">
    <citation type="journal article" date="2015" name="Nature">
        <title>rRNA introns, odd ribosomes, and small enigmatic genomes across a large radiation of phyla.</title>
        <authorList>
            <person name="Brown C.T."/>
            <person name="Hug L.A."/>
            <person name="Thomas B.C."/>
            <person name="Sharon I."/>
            <person name="Castelle C.J."/>
            <person name="Singh A."/>
            <person name="Wilkins M.J."/>
            <person name="Williams K.H."/>
            <person name="Banfield J.F."/>
        </authorList>
    </citation>
    <scope>NUCLEOTIDE SEQUENCE [LARGE SCALE GENOMIC DNA]</scope>
</reference>
<evidence type="ECO:0000313" key="2">
    <source>
        <dbReference type="EMBL" id="KKQ18317.1"/>
    </source>
</evidence>
<dbReference type="Proteomes" id="UP000034508">
    <property type="component" value="Unassembled WGS sequence"/>
</dbReference>
<feature type="domain" description="CYTH" evidence="1">
    <location>
        <begin position="1"/>
        <end position="178"/>
    </location>
</feature>
<dbReference type="PATRIC" id="fig|1618331.3.peg.460"/>
<comment type="caution">
    <text evidence="2">The sequence shown here is derived from an EMBL/GenBank/DDBJ whole genome shotgun (WGS) entry which is preliminary data.</text>
</comment>
<dbReference type="PANTHER" id="PTHR14586:SF1">
    <property type="entry name" value="THIAMINE-TRIPHOSPHATASE"/>
    <property type="match status" value="1"/>
</dbReference>
<dbReference type="PANTHER" id="PTHR14586">
    <property type="entry name" value="THIAMINE-TRIPHOSPHATASE"/>
    <property type="match status" value="1"/>
</dbReference>
<dbReference type="GO" id="GO:0000287">
    <property type="term" value="F:magnesium ion binding"/>
    <property type="evidence" value="ECO:0007669"/>
    <property type="project" value="TreeGrafter"/>
</dbReference>
<dbReference type="Pfam" id="PF01928">
    <property type="entry name" value="CYTH"/>
    <property type="match status" value="1"/>
</dbReference>
<dbReference type="SMART" id="SM01118">
    <property type="entry name" value="CYTH"/>
    <property type="match status" value="1"/>
</dbReference>
<protein>
    <submittedName>
        <fullName evidence="2">Thiamine-triphosphatase</fullName>
    </submittedName>
</protein>
<dbReference type="InterPro" id="IPR039582">
    <property type="entry name" value="THTPA"/>
</dbReference>
<dbReference type="GO" id="GO:0042357">
    <property type="term" value="P:thiamine diphosphate metabolic process"/>
    <property type="evidence" value="ECO:0007669"/>
    <property type="project" value="TreeGrafter"/>
</dbReference>